<accession>A0A835HIQ1</accession>
<gene>
    <name evidence="1" type="ORF">IFM89_020077</name>
</gene>
<name>A0A835HIQ1_9MAGN</name>
<proteinExistence type="predicted"/>
<dbReference type="EMBL" id="JADFTS010000007">
    <property type="protein sequence ID" value="KAF9597598.1"/>
    <property type="molecule type" value="Genomic_DNA"/>
</dbReference>
<evidence type="ECO:0000313" key="2">
    <source>
        <dbReference type="Proteomes" id="UP000631114"/>
    </source>
</evidence>
<dbReference type="Proteomes" id="UP000631114">
    <property type="component" value="Unassembled WGS sequence"/>
</dbReference>
<reference evidence="1 2" key="1">
    <citation type="submission" date="2020-10" db="EMBL/GenBank/DDBJ databases">
        <title>The Coptis chinensis genome and diversification of protoberbering-type alkaloids.</title>
        <authorList>
            <person name="Wang B."/>
            <person name="Shu S."/>
            <person name="Song C."/>
            <person name="Liu Y."/>
        </authorList>
    </citation>
    <scope>NUCLEOTIDE SEQUENCE [LARGE SCALE GENOMIC DNA]</scope>
    <source>
        <strain evidence="1">HL-2020</strain>
        <tissue evidence="1">Leaf</tissue>
    </source>
</reference>
<dbReference type="AlphaFoldDB" id="A0A835HIQ1"/>
<organism evidence="1 2">
    <name type="scientific">Coptis chinensis</name>
    <dbReference type="NCBI Taxonomy" id="261450"/>
    <lineage>
        <taxon>Eukaryota</taxon>
        <taxon>Viridiplantae</taxon>
        <taxon>Streptophyta</taxon>
        <taxon>Embryophyta</taxon>
        <taxon>Tracheophyta</taxon>
        <taxon>Spermatophyta</taxon>
        <taxon>Magnoliopsida</taxon>
        <taxon>Ranunculales</taxon>
        <taxon>Ranunculaceae</taxon>
        <taxon>Coptidoideae</taxon>
        <taxon>Coptis</taxon>
    </lineage>
</organism>
<keyword evidence="2" id="KW-1185">Reference proteome</keyword>
<protein>
    <submittedName>
        <fullName evidence="1">Uncharacterized protein</fullName>
    </submittedName>
</protein>
<evidence type="ECO:0000313" key="1">
    <source>
        <dbReference type="EMBL" id="KAF9597598.1"/>
    </source>
</evidence>
<comment type="caution">
    <text evidence="1">The sequence shown here is derived from an EMBL/GenBank/DDBJ whole genome shotgun (WGS) entry which is preliminary data.</text>
</comment>
<sequence length="57" mass="6381">MPFKHWGIPVIPTLLITQKALSLSLSLSILRVFLLTIPSPFSHIRPSEKSICFCSSK</sequence>